<gene>
    <name evidence="3" type="ORF">RRG08_005185</name>
</gene>
<dbReference type="SUPFAM" id="SSF46934">
    <property type="entry name" value="UBA-like"/>
    <property type="match status" value="1"/>
</dbReference>
<dbReference type="InterPro" id="IPR052586">
    <property type="entry name" value="ASCC2"/>
</dbReference>
<dbReference type="CDD" id="cd14364">
    <property type="entry name" value="CUE_ASCC2"/>
    <property type="match status" value="1"/>
</dbReference>
<reference evidence="3" key="1">
    <citation type="journal article" date="2023" name="G3 (Bethesda)">
        <title>A reference genome for the long-term kleptoplast-retaining sea slug Elysia crispata morphotype clarki.</title>
        <authorList>
            <person name="Eastman K.E."/>
            <person name="Pendleton A.L."/>
            <person name="Shaikh M.A."/>
            <person name="Suttiyut T."/>
            <person name="Ogas R."/>
            <person name="Tomko P."/>
            <person name="Gavelis G."/>
            <person name="Widhalm J.R."/>
            <person name="Wisecaver J.H."/>
        </authorList>
    </citation>
    <scope>NUCLEOTIDE SEQUENCE</scope>
    <source>
        <strain evidence="3">ECLA1</strain>
    </source>
</reference>
<dbReference type="PROSITE" id="PS51140">
    <property type="entry name" value="CUE"/>
    <property type="match status" value="1"/>
</dbReference>
<proteinExistence type="predicted"/>
<dbReference type="Proteomes" id="UP001283361">
    <property type="component" value="Unassembled WGS sequence"/>
</dbReference>
<dbReference type="PANTHER" id="PTHR21494:SF0">
    <property type="entry name" value="ACTIVATING SIGNAL COINTEGRATOR 1 COMPLEX SUBUNIT 2"/>
    <property type="match status" value="1"/>
</dbReference>
<dbReference type="GO" id="GO:0043130">
    <property type="term" value="F:ubiquitin binding"/>
    <property type="evidence" value="ECO:0007669"/>
    <property type="project" value="InterPro"/>
</dbReference>
<dbReference type="Gene3D" id="1.10.8.10">
    <property type="entry name" value="DNA helicase RuvA subunit, C-terminal domain"/>
    <property type="match status" value="1"/>
</dbReference>
<evidence type="ECO:0000256" key="1">
    <source>
        <dbReference type="SAM" id="MobiDB-lite"/>
    </source>
</evidence>
<comment type="caution">
    <text evidence="3">The sequence shown here is derived from an EMBL/GenBank/DDBJ whole genome shotgun (WGS) entry which is preliminary data.</text>
</comment>
<feature type="domain" description="CUE" evidence="2">
    <location>
        <begin position="463"/>
        <end position="506"/>
    </location>
</feature>
<organism evidence="3 4">
    <name type="scientific">Elysia crispata</name>
    <name type="common">lettuce slug</name>
    <dbReference type="NCBI Taxonomy" id="231223"/>
    <lineage>
        <taxon>Eukaryota</taxon>
        <taxon>Metazoa</taxon>
        <taxon>Spiralia</taxon>
        <taxon>Lophotrochozoa</taxon>
        <taxon>Mollusca</taxon>
        <taxon>Gastropoda</taxon>
        <taxon>Heterobranchia</taxon>
        <taxon>Euthyneura</taxon>
        <taxon>Panpulmonata</taxon>
        <taxon>Sacoglossa</taxon>
        <taxon>Placobranchoidea</taxon>
        <taxon>Plakobranchidae</taxon>
        <taxon>Elysia</taxon>
    </lineage>
</organism>
<sequence>MPLALDKQEVSIENRASVSALHPSRIDDMVFVRYTAPPSDPNDRAEYDAWLERVNFLCDDLHWLLQQSHDKFWCQVVFDERLHKALDSFLLYCPRGHDISEPLPEIGMQGQLELCRLVFLTYLRMSTHKESKDHFITPEIFGEILYNNFLFDIPKILDICSLFGKANGPLLSKMVGNIFTQQPKYTDDLRDTMPTILQVFSNIAARCGILLETPGTTPQKLTNQEAMTLTAPDLQDVLLYLNDTSLTLHRFLEVYPAASSVFHKHGFCSVLANFYECVMPDLTTQLKQEDFPSSSTKKQLTCKLQMIRKILVSIFHAIVQHVCLTPVLENSSNSEIVTFCIEEFLHTMSAVLGERRFLAAYESMYSFRDNVDLLLQASNVIEASQFEYIQTAIDSAFATYGHRKSPRGDTNTGGRTSPDGAPDSTMGAGGGGAGVKSGAAPEDFQAESHDDCGAGCPRPSDVEFESLISSVKDLLPHLGEGFIELALQELGYDQEQVVSCILEDKLPPSLAGLSFDMPRQERSVHQGDGQVAEEEDLLASRKNVFDNDEFDLFRNRNVDMSKIHIGKKNQKVDLDDKSTIEVVRATYDAYGSVDQESVYDNKQMYNDEYDDTYDSNAVGADDADSADELNNTRFLPRVLIDLERKNAKNEGRTLRKSDEDDDEDEEEEKIKDAFVADPAKLREQAEQKRQSKAARERGGRGGGVGQQHTRDVKGAPKGQGQSSEVHHNRRVKQMHKGQRHRASAEKKMSKGMF</sequence>
<feature type="region of interest" description="Disordered" evidence="1">
    <location>
        <begin position="649"/>
        <end position="753"/>
    </location>
</feature>
<evidence type="ECO:0000259" key="2">
    <source>
        <dbReference type="PROSITE" id="PS51140"/>
    </source>
</evidence>
<feature type="compositionally biased region" description="Basic and acidic residues" evidence="1">
    <location>
        <begin position="668"/>
        <end position="699"/>
    </location>
</feature>
<dbReference type="SMART" id="SM00546">
    <property type="entry name" value="CUE"/>
    <property type="match status" value="1"/>
</dbReference>
<evidence type="ECO:0000313" key="3">
    <source>
        <dbReference type="EMBL" id="KAK3769238.1"/>
    </source>
</evidence>
<dbReference type="EMBL" id="JAWDGP010003957">
    <property type="protein sequence ID" value="KAK3769238.1"/>
    <property type="molecule type" value="Genomic_DNA"/>
</dbReference>
<dbReference type="GO" id="GO:0006355">
    <property type="term" value="P:regulation of DNA-templated transcription"/>
    <property type="evidence" value="ECO:0007669"/>
    <property type="project" value="TreeGrafter"/>
</dbReference>
<accession>A0AAE0ZGX2</accession>
<protein>
    <recommendedName>
        <fullName evidence="2">CUE domain-containing protein</fullName>
    </recommendedName>
</protein>
<dbReference type="InterPro" id="IPR003892">
    <property type="entry name" value="CUE"/>
</dbReference>
<dbReference type="InterPro" id="IPR041800">
    <property type="entry name" value="ASCC2_CUE"/>
</dbReference>
<name>A0AAE0ZGX2_9GAST</name>
<feature type="compositionally biased region" description="Basic residues" evidence="1">
    <location>
        <begin position="727"/>
        <end position="741"/>
    </location>
</feature>
<feature type="region of interest" description="Disordered" evidence="1">
    <location>
        <begin position="400"/>
        <end position="457"/>
    </location>
</feature>
<feature type="compositionally biased region" description="Basic and acidic residues" evidence="1">
    <location>
        <begin position="649"/>
        <end position="658"/>
    </location>
</feature>
<dbReference type="AlphaFoldDB" id="A0AAE0ZGX2"/>
<evidence type="ECO:0000313" key="4">
    <source>
        <dbReference type="Proteomes" id="UP001283361"/>
    </source>
</evidence>
<feature type="compositionally biased region" description="Basic and acidic residues" evidence="1">
    <location>
        <begin position="742"/>
        <end position="753"/>
    </location>
</feature>
<dbReference type="InterPro" id="IPR009060">
    <property type="entry name" value="UBA-like_sf"/>
</dbReference>
<keyword evidence="4" id="KW-1185">Reference proteome</keyword>
<dbReference type="Pfam" id="PF02845">
    <property type="entry name" value="CUE"/>
    <property type="match status" value="1"/>
</dbReference>
<dbReference type="PANTHER" id="PTHR21494">
    <property type="entry name" value="ACTIVATING SIGNAL COINTEGRATOR 1 COMPLEX SUBUNIT 2 ASC-1 COMPLEX SUBUNIT P100"/>
    <property type="match status" value="1"/>
</dbReference>